<keyword evidence="8 14" id="KW-0862">Zinc</keyword>
<evidence type="ECO:0000256" key="5">
    <source>
        <dbReference type="ARBA" id="ARBA00018266"/>
    </source>
</evidence>
<evidence type="ECO:0000256" key="8">
    <source>
        <dbReference type="ARBA" id="ARBA00022833"/>
    </source>
</evidence>
<comment type="cofactor">
    <cofactor evidence="1 14 15">
        <name>Zn(2+)</name>
        <dbReference type="ChEBI" id="CHEBI:29105"/>
    </cofactor>
</comment>
<feature type="binding site" evidence="14">
    <location>
        <position position="72"/>
    </location>
    <ligand>
        <name>Zn(2+)</name>
        <dbReference type="ChEBI" id="CHEBI:29105"/>
        <note>catalytic</note>
    </ligand>
</feature>
<dbReference type="PROSITE" id="PS00903">
    <property type="entry name" value="CYT_DCMP_DEAMINASES_1"/>
    <property type="match status" value="1"/>
</dbReference>
<dbReference type="EC" id="3.5.4.5" evidence="4 15"/>
<evidence type="ECO:0000313" key="17">
    <source>
        <dbReference type="EMBL" id="URW80486.1"/>
    </source>
</evidence>
<keyword evidence="6 14" id="KW-0479">Metal-binding</keyword>
<feature type="active site" description="Proton donor" evidence="12">
    <location>
        <position position="74"/>
    </location>
</feature>
<accession>A0A9J6ZSA4</accession>
<evidence type="ECO:0000256" key="14">
    <source>
        <dbReference type="PIRSR" id="PIRSR606262-3"/>
    </source>
</evidence>
<dbReference type="InterPro" id="IPR006262">
    <property type="entry name" value="Cyt_deam_tetra"/>
</dbReference>
<dbReference type="InterPro" id="IPR016192">
    <property type="entry name" value="APOBEC/CMP_deaminase_Zn-bd"/>
</dbReference>
<evidence type="ECO:0000256" key="1">
    <source>
        <dbReference type="ARBA" id="ARBA00001947"/>
    </source>
</evidence>
<evidence type="ECO:0000256" key="2">
    <source>
        <dbReference type="ARBA" id="ARBA00003949"/>
    </source>
</evidence>
<proteinExistence type="inferred from homology"/>
<dbReference type="GO" id="GO:0042802">
    <property type="term" value="F:identical protein binding"/>
    <property type="evidence" value="ECO:0007669"/>
    <property type="project" value="UniProtKB-ARBA"/>
</dbReference>
<evidence type="ECO:0000256" key="11">
    <source>
        <dbReference type="ARBA" id="ARBA00049558"/>
    </source>
</evidence>
<dbReference type="PROSITE" id="PS51747">
    <property type="entry name" value="CYT_DCMP_DEAMINASES_2"/>
    <property type="match status" value="1"/>
</dbReference>
<evidence type="ECO:0000256" key="9">
    <source>
        <dbReference type="ARBA" id="ARBA00032005"/>
    </source>
</evidence>
<evidence type="ECO:0000256" key="6">
    <source>
        <dbReference type="ARBA" id="ARBA00022723"/>
    </source>
</evidence>
<evidence type="ECO:0000256" key="4">
    <source>
        <dbReference type="ARBA" id="ARBA00012783"/>
    </source>
</evidence>
<dbReference type="RefSeq" id="WP_250724736.1">
    <property type="nucleotide sequence ID" value="NZ_CP098400.1"/>
</dbReference>
<dbReference type="InterPro" id="IPR016193">
    <property type="entry name" value="Cytidine_deaminase-like"/>
</dbReference>
<dbReference type="GO" id="GO:0005829">
    <property type="term" value="C:cytosol"/>
    <property type="evidence" value="ECO:0007669"/>
    <property type="project" value="TreeGrafter"/>
</dbReference>
<dbReference type="PANTHER" id="PTHR11644:SF2">
    <property type="entry name" value="CYTIDINE DEAMINASE"/>
    <property type="match status" value="1"/>
</dbReference>
<dbReference type="Gene3D" id="3.40.140.10">
    <property type="entry name" value="Cytidine Deaminase, domain 2"/>
    <property type="match status" value="1"/>
</dbReference>
<reference evidence="17" key="2">
    <citation type="submission" date="2022-06" db="EMBL/GenBank/DDBJ databases">
        <title>Xiashengella guii gen. nov. sp. nov., a bacterium isolated form anaerobic digestion tank.</title>
        <authorList>
            <person name="Huang H."/>
        </authorList>
    </citation>
    <scope>NUCLEOTIDE SEQUENCE</scope>
    <source>
        <strain evidence="17">Ai-910</strain>
    </source>
</reference>
<dbReference type="PANTHER" id="PTHR11644">
    <property type="entry name" value="CYTIDINE DEAMINASE"/>
    <property type="match status" value="1"/>
</dbReference>
<evidence type="ECO:0000256" key="10">
    <source>
        <dbReference type="ARBA" id="ARBA00049252"/>
    </source>
</evidence>
<dbReference type="InterPro" id="IPR002125">
    <property type="entry name" value="CMP_dCMP_dom"/>
</dbReference>
<evidence type="ECO:0000256" key="12">
    <source>
        <dbReference type="PIRSR" id="PIRSR606262-1"/>
    </source>
</evidence>
<keyword evidence="7 15" id="KW-0378">Hydrolase</keyword>
<sequence>MIEKTVTIKLSVYDRNQVDADAKRIIDAAFEIARNAYAPYSGFSVGAALLLANGEIVTGCNQENAAYPSGLCAERVALFSAGAHYPNVAVKQMAIVALKDGQPVAVAPCGACRQVILESLARQTASFPVYLAEEHKVTKVENAGDLLPLAFGPDSL</sequence>
<dbReference type="Proteomes" id="UP001056426">
    <property type="component" value="Chromosome"/>
</dbReference>
<keyword evidence="18" id="KW-1185">Reference proteome</keyword>
<organism evidence="17 18">
    <name type="scientific">Xiashengella succiniciproducens</name>
    <dbReference type="NCBI Taxonomy" id="2949635"/>
    <lineage>
        <taxon>Bacteria</taxon>
        <taxon>Pseudomonadati</taxon>
        <taxon>Bacteroidota</taxon>
        <taxon>Bacteroidia</taxon>
        <taxon>Marinilabiliales</taxon>
        <taxon>Marinilabiliaceae</taxon>
        <taxon>Xiashengella</taxon>
    </lineage>
</organism>
<evidence type="ECO:0000313" key="18">
    <source>
        <dbReference type="Proteomes" id="UP001056426"/>
    </source>
</evidence>
<dbReference type="GO" id="GO:0055086">
    <property type="term" value="P:nucleobase-containing small molecule metabolic process"/>
    <property type="evidence" value="ECO:0007669"/>
    <property type="project" value="UniProtKB-ARBA"/>
</dbReference>
<comment type="catalytic activity">
    <reaction evidence="10 15">
        <text>2'-deoxycytidine + H2O + H(+) = 2'-deoxyuridine + NH4(+)</text>
        <dbReference type="Rhea" id="RHEA:13433"/>
        <dbReference type="ChEBI" id="CHEBI:15377"/>
        <dbReference type="ChEBI" id="CHEBI:15378"/>
        <dbReference type="ChEBI" id="CHEBI:15698"/>
        <dbReference type="ChEBI" id="CHEBI:16450"/>
        <dbReference type="ChEBI" id="CHEBI:28938"/>
        <dbReference type="EC" id="3.5.4.5"/>
    </reaction>
</comment>
<evidence type="ECO:0000259" key="16">
    <source>
        <dbReference type="PROSITE" id="PS51747"/>
    </source>
</evidence>
<dbReference type="AlphaFoldDB" id="A0A9J6ZSA4"/>
<dbReference type="GO" id="GO:0072527">
    <property type="term" value="P:pyrimidine-containing compound metabolic process"/>
    <property type="evidence" value="ECO:0007669"/>
    <property type="project" value="UniProtKB-ARBA"/>
</dbReference>
<dbReference type="Pfam" id="PF00383">
    <property type="entry name" value="dCMP_cyt_deam_1"/>
    <property type="match status" value="1"/>
</dbReference>
<feature type="binding site" evidence="14">
    <location>
        <position position="109"/>
    </location>
    <ligand>
        <name>Zn(2+)</name>
        <dbReference type="ChEBI" id="CHEBI:29105"/>
        <note>catalytic</note>
    </ligand>
</feature>
<protein>
    <recommendedName>
        <fullName evidence="5 15">Cytidine deaminase</fullName>
        <ecNumber evidence="4 15">3.5.4.5</ecNumber>
    </recommendedName>
    <alternativeName>
        <fullName evidence="9 15">Cytidine aminohydrolase</fullName>
    </alternativeName>
</protein>
<evidence type="ECO:0000256" key="3">
    <source>
        <dbReference type="ARBA" id="ARBA00006576"/>
    </source>
</evidence>
<evidence type="ECO:0000256" key="15">
    <source>
        <dbReference type="RuleBase" id="RU364006"/>
    </source>
</evidence>
<dbReference type="NCBIfam" id="NF004064">
    <property type="entry name" value="PRK05578.1"/>
    <property type="match status" value="1"/>
</dbReference>
<dbReference type="EMBL" id="CP098400">
    <property type="protein sequence ID" value="URW80486.1"/>
    <property type="molecule type" value="Genomic_DNA"/>
</dbReference>
<dbReference type="NCBIfam" id="TIGR01354">
    <property type="entry name" value="cyt_deam_tetra"/>
    <property type="match status" value="1"/>
</dbReference>
<comment type="catalytic activity">
    <reaction evidence="11 15">
        <text>cytidine + H2O + H(+) = uridine + NH4(+)</text>
        <dbReference type="Rhea" id="RHEA:16069"/>
        <dbReference type="ChEBI" id="CHEBI:15377"/>
        <dbReference type="ChEBI" id="CHEBI:15378"/>
        <dbReference type="ChEBI" id="CHEBI:16704"/>
        <dbReference type="ChEBI" id="CHEBI:17562"/>
        <dbReference type="ChEBI" id="CHEBI:28938"/>
        <dbReference type="EC" id="3.5.4.5"/>
    </reaction>
</comment>
<gene>
    <name evidence="17" type="primary">cdd</name>
    <name evidence="17" type="ORF">M9189_03860</name>
</gene>
<dbReference type="InterPro" id="IPR050202">
    <property type="entry name" value="Cyt/Deoxycyt_deaminase"/>
</dbReference>
<comment type="function">
    <text evidence="2 15">This enzyme scavenges exogenous and endogenous cytidine and 2'-deoxycytidine for UMP synthesis.</text>
</comment>
<dbReference type="GO" id="GO:0004126">
    <property type="term" value="F:cytidine deaminase activity"/>
    <property type="evidence" value="ECO:0007669"/>
    <property type="project" value="UniProtKB-UniRule"/>
</dbReference>
<dbReference type="GO" id="GO:0008270">
    <property type="term" value="F:zinc ion binding"/>
    <property type="evidence" value="ECO:0007669"/>
    <property type="project" value="UniProtKB-UniRule"/>
</dbReference>
<reference evidence="17" key="1">
    <citation type="submission" date="2022-05" db="EMBL/GenBank/DDBJ databases">
        <authorList>
            <person name="Sun X."/>
        </authorList>
    </citation>
    <scope>NUCLEOTIDE SEQUENCE</scope>
    <source>
        <strain evidence="17">Ai-910</strain>
    </source>
</reference>
<dbReference type="SUPFAM" id="SSF53927">
    <property type="entry name" value="Cytidine deaminase-like"/>
    <property type="match status" value="1"/>
</dbReference>
<evidence type="ECO:0000256" key="7">
    <source>
        <dbReference type="ARBA" id="ARBA00022801"/>
    </source>
</evidence>
<feature type="binding site" evidence="13">
    <location>
        <begin position="61"/>
        <end position="67"/>
    </location>
    <ligand>
        <name>substrate</name>
    </ligand>
</feature>
<evidence type="ECO:0000256" key="13">
    <source>
        <dbReference type="PIRSR" id="PIRSR606262-2"/>
    </source>
</evidence>
<dbReference type="KEGG" id="alkq:M9189_03860"/>
<dbReference type="CDD" id="cd01283">
    <property type="entry name" value="cytidine_deaminase"/>
    <property type="match status" value="1"/>
</dbReference>
<name>A0A9J6ZSA4_9BACT</name>
<feature type="binding site" evidence="14">
    <location>
        <position position="112"/>
    </location>
    <ligand>
        <name>Zn(2+)</name>
        <dbReference type="ChEBI" id="CHEBI:29105"/>
        <note>catalytic</note>
    </ligand>
</feature>
<comment type="similarity">
    <text evidence="3 15">Belongs to the cytidine and deoxycytidylate deaminase family.</text>
</comment>
<feature type="domain" description="CMP/dCMP-type deaminase" evidence="16">
    <location>
        <begin position="20"/>
        <end position="154"/>
    </location>
</feature>